<keyword evidence="3" id="KW-1185">Reference proteome</keyword>
<protein>
    <recommendedName>
        <fullName evidence="1">DUF6602 domain-containing protein</fullName>
    </recommendedName>
</protein>
<feature type="domain" description="DUF6602" evidence="1">
    <location>
        <begin position="33"/>
        <end position="126"/>
    </location>
</feature>
<reference evidence="3" key="1">
    <citation type="submission" date="2016-11" db="EMBL/GenBank/DDBJ databases">
        <title>Dehalogenimonas formicexedens sp. nov., a chlorinated alkane respiring bacterium isolated from contaminated groundwater.</title>
        <authorList>
            <person name="Key T.A."/>
            <person name="Bowman K.S."/>
            <person name="Lee I."/>
            <person name="Chun J."/>
            <person name="Albuquerque L."/>
            <person name="da Costa M.S."/>
            <person name="Rainey F.A."/>
            <person name="Moe W.M."/>
        </authorList>
    </citation>
    <scope>NUCLEOTIDE SEQUENCE [LARGE SCALE GENOMIC DNA]</scope>
    <source>
        <strain evidence="3">NSZ-14</strain>
    </source>
</reference>
<dbReference type="STRING" id="1839801.Dform_00812"/>
<dbReference type="EMBL" id="CP018258">
    <property type="protein sequence ID" value="APV44160.1"/>
    <property type="molecule type" value="Genomic_DNA"/>
</dbReference>
<dbReference type="Proteomes" id="UP000185934">
    <property type="component" value="Chromosome"/>
</dbReference>
<dbReference type="CDD" id="cd21173">
    <property type="entry name" value="NucC-like"/>
    <property type="match status" value="1"/>
</dbReference>
<evidence type="ECO:0000313" key="3">
    <source>
        <dbReference type="Proteomes" id="UP000185934"/>
    </source>
</evidence>
<organism evidence="2 3">
    <name type="scientific">Dehalogenimonas formicexedens</name>
    <dbReference type="NCBI Taxonomy" id="1839801"/>
    <lineage>
        <taxon>Bacteria</taxon>
        <taxon>Bacillati</taxon>
        <taxon>Chloroflexota</taxon>
        <taxon>Dehalococcoidia</taxon>
        <taxon>Dehalococcoidales</taxon>
        <taxon>Dehalococcoidaceae</taxon>
        <taxon>Dehalogenimonas</taxon>
    </lineage>
</organism>
<dbReference type="AlphaFoldDB" id="A0A1P8F6U8"/>
<accession>A0A1P8F6U8</accession>
<dbReference type="InterPro" id="IPR046537">
    <property type="entry name" value="DUF6602"/>
</dbReference>
<sequence length="249" mass="28635">MEIDAKAFQQTITEELDVLKNRVRFLIGDANWGEEGRYKEAILRSVIKRFLPGTVDLGTGFVVREGNQGALDISNQIDIIVYDNHSSVLFREGDFIVTTPSNVRGIIEVKTSINSSNVQNIIDKSSENGRLLKPGSFNGIFVFEENNEEGFKSRLKTHLEINNGIINHFCFGRDTFIKYWESRWGAENSSPGYRRYHLESLSYSFFISNLCDYISGVKEENDRRWFLFPTDKERHVIDAIICRNAQDFV</sequence>
<evidence type="ECO:0000313" key="2">
    <source>
        <dbReference type="EMBL" id="APV44160.1"/>
    </source>
</evidence>
<dbReference type="RefSeq" id="WP_076003891.1">
    <property type="nucleotide sequence ID" value="NZ_CP018258.1"/>
</dbReference>
<gene>
    <name evidence="2" type="ORF">Dform_00812</name>
</gene>
<dbReference type="KEGG" id="dfo:Dform_00812"/>
<dbReference type="PANTHER" id="PTHR37103">
    <property type="entry name" value="PUTATIVE-RELATED"/>
    <property type="match status" value="1"/>
</dbReference>
<name>A0A1P8F6U8_9CHLR</name>
<dbReference type="Pfam" id="PF20247">
    <property type="entry name" value="DUF6602"/>
    <property type="match status" value="1"/>
</dbReference>
<proteinExistence type="predicted"/>
<evidence type="ECO:0000259" key="1">
    <source>
        <dbReference type="Pfam" id="PF20247"/>
    </source>
</evidence>
<dbReference type="PANTHER" id="PTHR37103:SF1">
    <property type="entry name" value="DUF6602 DOMAIN-CONTAINING PROTEIN"/>
    <property type="match status" value="1"/>
</dbReference>